<dbReference type="EMBL" id="JACHBW010000012">
    <property type="protein sequence ID" value="MBB6104398.1"/>
    <property type="molecule type" value="Genomic_DNA"/>
</dbReference>
<dbReference type="SUPFAM" id="SSF53328">
    <property type="entry name" value="Formyltransferase"/>
    <property type="match status" value="1"/>
</dbReference>
<comment type="similarity">
    <text evidence="3">Belongs to the PurU family.</text>
</comment>
<accession>A0A7W9WV28</accession>
<dbReference type="InterPro" id="IPR044074">
    <property type="entry name" value="PurU_ACT"/>
</dbReference>
<dbReference type="Gene3D" id="3.40.50.170">
    <property type="entry name" value="Formyl transferase, N-terminal domain"/>
    <property type="match status" value="1"/>
</dbReference>
<dbReference type="InterPro" id="IPR045865">
    <property type="entry name" value="ACT-like_dom_sf"/>
</dbReference>
<dbReference type="PIRSF" id="PIRSF036480">
    <property type="entry name" value="FormyFH4_hydr"/>
    <property type="match status" value="1"/>
</dbReference>
<dbReference type="NCBIfam" id="NF004684">
    <property type="entry name" value="PRK06027.1"/>
    <property type="match status" value="1"/>
</dbReference>
<dbReference type="HAMAP" id="MF_01927">
    <property type="entry name" value="PurU"/>
    <property type="match status" value="1"/>
</dbReference>
<evidence type="ECO:0000256" key="1">
    <source>
        <dbReference type="ARBA" id="ARBA00022563"/>
    </source>
</evidence>
<dbReference type="Proteomes" id="UP000571554">
    <property type="component" value="Unassembled WGS sequence"/>
</dbReference>
<dbReference type="Pfam" id="PF00551">
    <property type="entry name" value="Formyl_trans_N"/>
    <property type="match status" value="1"/>
</dbReference>
<organism evidence="6 7">
    <name type="scientific">Paraburkholderia bannensis</name>
    <dbReference type="NCBI Taxonomy" id="765414"/>
    <lineage>
        <taxon>Bacteria</taxon>
        <taxon>Pseudomonadati</taxon>
        <taxon>Pseudomonadota</taxon>
        <taxon>Betaproteobacteria</taxon>
        <taxon>Burkholderiales</taxon>
        <taxon>Burkholderiaceae</taxon>
        <taxon>Paraburkholderia</taxon>
    </lineage>
</organism>
<comment type="pathway">
    <text evidence="3">Purine metabolism; IMP biosynthesis via de novo pathway; formate from 10-formyl-5,6,7,8-tetrahydrofolate: step 1/1.</text>
</comment>
<dbReference type="PANTHER" id="PTHR42706">
    <property type="entry name" value="FORMYLTETRAHYDROFOLATE DEFORMYLASE"/>
    <property type="match status" value="1"/>
</dbReference>
<dbReference type="PRINTS" id="PR01575">
    <property type="entry name" value="FFH4HYDRLASE"/>
</dbReference>
<keyword evidence="1 3" id="KW-0554">One-carbon metabolism</keyword>
<dbReference type="InterPro" id="IPR041729">
    <property type="entry name" value="Formyl-FH4-Hydrolase_C"/>
</dbReference>
<dbReference type="GO" id="GO:0006730">
    <property type="term" value="P:one-carbon metabolic process"/>
    <property type="evidence" value="ECO:0007669"/>
    <property type="project" value="UniProtKB-KW"/>
</dbReference>
<dbReference type="CDD" id="cd04875">
    <property type="entry name" value="ACT_F4HF-DF"/>
    <property type="match status" value="1"/>
</dbReference>
<comment type="function">
    <text evidence="3">Catalyzes the hydrolysis of 10-formyltetrahydrofolate (formyl-FH4) to formate and tetrahydrofolate (FH4).</text>
</comment>
<comment type="caution">
    <text evidence="6">The sequence shown here is derived from an EMBL/GenBank/DDBJ whole genome shotgun (WGS) entry which is preliminary data.</text>
</comment>
<dbReference type="Gene3D" id="3.30.70.260">
    <property type="match status" value="1"/>
</dbReference>
<dbReference type="AlphaFoldDB" id="A0A7W9WV28"/>
<proteinExistence type="inferred from homology"/>
<dbReference type="CDD" id="cd08648">
    <property type="entry name" value="FMT_core_Formyl-FH4-Hydrolase_C"/>
    <property type="match status" value="1"/>
</dbReference>
<dbReference type="PANTHER" id="PTHR42706:SF1">
    <property type="entry name" value="FORMYLTETRAHYDROFOLATE DEFORMYLASE 2, MITOCHONDRIAL"/>
    <property type="match status" value="1"/>
</dbReference>
<evidence type="ECO:0000313" key="6">
    <source>
        <dbReference type="EMBL" id="MBB6104398.1"/>
    </source>
</evidence>
<evidence type="ECO:0000256" key="3">
    <source>
        <dbReference type="HAMAP-Rule" id="MF_01927"/>
    </source>
</evidence>
<dbReference type="GO" id="GO:0006189">
    <property type="term" value="P:'de novo' IMP biosynthetic process"/>
    <property type="evidence" value="ECO:0007669"/>
    <property type="project" value="UniProtKB-UniRule"/>
</dbReference>
<dbReference type="InterPro" id="IPR002376">
    <property type="entry name" value="Formyl_transf_N"/>
</dbReference>
<gene>
    <name evidence="3" type="primary">purU</name>
    <name evidence="6" type="ORF">F4827_004257</name>
</gene>
<feature type="active site" evidence="3">
    <location>
        <position position="244"/>
    </location>
</feature>
<dbReference type="InterPro" id="IPR004810">
    <property type="entry name" value="PurU"/>
</dbReference>
<evidence type="ECO:0000259" key="5">
    <source>
        <dbReference type="Pfam" id="PF00551"/>
    </source>
</evidence>
<dbReference type="UniPathway" id="UPA00074">
    <property type="reaction ID" value="UER00170"/>
</dbReference>
<dbReference type="SUPFAM" id="SSF55021">
    <property type="entry name" value="ACT-like"/>
    <property type="match status" value="1"/>
</dbReference>
<sequence>MSASVPAATPVSPHGYALTLSCPSAAGQVAAVAAFLDRHRCYIDELTVFDDAEGTRFFLRCVFHEVTQDGAQASWDIAALRDDFAPIGRAHGMDWAIHDLRRRPKVLILVSKLEHCLNDLLFRWRVGELGMEIAGIASNHPDFETIAQQHRLPFHHLPVTAQTREQQEARLLDLVDTSGAELVVLARYMQILSDATSAKLAGRAINIHHSFLPGFKGARPYHQAHARGVKLIGATAHFVTADLDEGPIIEQEVQRVDHSYGPQRLLAVGRDLECVTLARALKAVLEHRVFINGARTVVL</sequence>
<dbReference type="RefSeq" id="WP_183726601.1">
    <property type="nucleotide sequence ID" value="NZ_JACHBW010000012.1"/>
</dbReference>
<keyword evidence="3" id="KW-0658">Purine biosynthesis</keyword>
<keyword evidence="2 3" id="KW-0378">Hydrolase</keyword>
<name>A0A7W9WV28_9BURK</name>
<evidence type="ECO:0000256" key="4">
    <source>
        <dbReference type="NCBIfam" id="TIGR00655"/>
    </source>
</evidence>
<reference evidence="6 7" key="1">
    <citation type="submission" date="2020-08" db="EMBL/GenBank/DDBJ databases">
        <title>Above-ground endophytic microbial communities from plants in different locations in the United States.</title>
        <authorList>
            <person name="Frank C."/>
        </authorList>
    </citation>
    <scope>NUCLEOTIDE SEQUENCE [LARGE SCALE GENOMIC DNA]</scope>
    <source>
        <strain evidence="6 7">WP4_2_2</strain>
    </source>
</reference>
<dbReference type="GO" id="GO:0008864">
    <property type="term" value="F:formyltetrahydrofolate deformylase activity"/>
    <property type="evidence" value="ECO:0007669"/>
    <property type="project" value="UniProtKB-UniRule"/>
</dbReference>
<dbReference type="InterPro" id="IPR036477">
    <property type="entry name" value="Formyl_transf_N_sf"/>
</dbReference>
<keyword evidence="7" id="KW-1185">Reference proteome</keyword>
<comment type="catalytic activity">
    <reaction evidence="3">
        <text>(6R)-10-formyltetrahydrofolate + H2O = (6S)-5,6,7,8-tetrahydrofolate + formate + H(+)</text>
        <dbReference type="Rhea" id="RHEA:19833"/>
        <dbReference type="ChEBI" id="CHEBI:15377"/>
        <dbReference type="ChEBI" id="CHEBI:15378"/>
        <dbReference type="ChEBI" id="CHEBI:15740"/>
        <dbReference type="ChEBI" id="CHEBI:57453"/>
        <dbReference type="ChEBI" id="CHEBI:195366"/>
        <dbReference type="EC" id="3.5.1.10"/>
    </reaction>
</comment>
<protein>
    <recommendedName>
        <fullName evidence="3 4">Formyltetrahydrofolate deformylase</fullName>
        <ecNumber evidence="3 4">3.5.1.10</ecNumber>
    </recommendedName>
    <alternativeName>
        <fullName evidence="3">Formyl-FH(4) hydrolase</fullName>
    </alternativeName>
</protein>
<evidence type="ECO:0000256" key="2">
    <source>
        <dbReference type="ARBA" id="ARBA00022801"/>
    </source>
</evidence>
<evidence type="ECO:0000313" key="7">
    <source>
        <dbReference type="Proteomes" id="UP000571554"/>
    </source>
</evidence>
<feature type="domain" description="Formyl transferase N-terminal" evidence="5">
    <location>
        <begin position="105"/>
        <end position="280"/>
    </location>
</feature>
<dbReference type="EC" id="3.5.1.10" evidence="3 4"/>
<dbReference type="NCBIfam" id="TIGR00655">
    <property type="entry name" value="PurU"/>
    <property type="match status" value="1"/>
</dbReference>